<protein>
    <submittedName>
        <fullName evidence="1">Uncharacterized protein</fullName>
    </submittedName>
</protein>
<keyword evidence="2" id="KW-1185">Reference proteome</keyword>
<organism evidence="1 2">
    <name type="scientific">Avena sativa</name>
    <name type="common">Oat</name>
    <dbReference type="NCBI Taxonomy" id="4498"/>
    <lineage>
        <taxon>Eukaryota</taxon>
        <taxon>Viridiplantae</taxon>
        <taxon>Streptophyta</taxon>
        <taxon>Embryophyta</taxon>
        <taxon>Tracheophyta</taxon>
        <taxon>Spermatophyta</taxon>
        <taxon>Magnoliopsida</taxon>
        <taxon>Liliopsida</taxon>
        <taxon>Poales</taxon>
        <taxon>Poaceae</taxon>
        <taxon>BOP clade</taxon>
        <taxon>Pooideae</taxon>
        <taxon>Poodae</taxon>
        <taxon>Poeae</taxon>
        <taxon>Poeae Chloroplast Group 1 (Aveneae type)</taxon>
        <taxon>Aveninae</taxon>
        <taxon>Avena</taxon>
    </lineage>
</organism>
<proteinExistence type="predicted"/>
<dbReference type="EnsemblPlants" id="AVESA.00010b.r2.1DG0140170.1">
    <property type="protein sequence ID" value="AVESA.00010b.r2.1DG0140170.1.CDS"/>
    <property type="gene ID" value="AVESA.00010b.r2.1DG0140170"/>
</dbReference>
<evidence type="ECO:0000313" key="2">
    <source>
        <dbReference type="Proteomes" id="UP001732700"/>
    </source>
</evidence>
<evidence type="ECO:0000313" key="1">
    <source>
        <dbReference type="EnsemblPlants" id="AVESA.00010b.r2.1DG0140170.1.CDS"/>
    </source>
</evidence>
<name>A0ACD5TWP9_AVESA</name>
<dbReference type="Proteomes" id="UP001732700">
    <property type="component" value="Chromosome 1D"/>
</dbReference>
<reference evidence="1" key="2">
    <citation type="submission" date="2025-09" db="UniProtKB">
        <authorList>
            <consortium name="EnsemblPlants"/>
        </authorList>
    </citation>
    <scope>IDENTIFICATION</scope>
</reference>
<reference evidence="1" key="1">
    <citation type="submission" date="2021-05" db="EMBL/GenBank/DDBJ databases">
        <authorList>
            <person name="Scholz U."/>
            <person name="Mascher M."/>
            <person name="Fiebig A."/>
        </authorList>
    </citation>
    <scope>NUCLEOTIDE SEQUENCE [LARGE SCALE GENOMIC DNA]</scope>
</reference>
<sequence>MSRTRLLQSSTTPISRLCLPRHSSSSTPTSILPPSRSWDPRTAFAAATERVSAGMLSREDAHNLFDELLRQTTPVPERSLNNFFAALARAPSYDDRRIGPALALALFDRVWREEAGTRVAQPTVCTYNIVMDCCCRVGRPDLGLAFFGSILKTGLKIDLVIATTLLKCLCHAKRTDEAVNVLLHRMPELGCVPGAISYNTVLKGLCDSRMSQRALDLLQSMAKEGGACSPNVVAYSMVINGFFREGEIGKACSLFHEMIQQGVVPYVVTYNCMIHAYSTLGRWKEVTRMFREMTMQGLVPDKFTCSSFMTSLCKHGRSKEAAEIFDSMTAKGLKPDIVLYSILIHGYASEGCLVDMTSVFNSMKYNGTRSES</sequence>
<accession>A0ACD5TWP9</accession>